<name>A0A2U8QYI4_9FLAO</name>
<dbReference type="Proteomes" id="UP000245429">
    <property type="component" value="Chromosome"/>
</dbReference>
<proteinExistence type="predicted"/>
<organism evidence="1 2">
    <name type="scientific">Flavobacterium sediminis</name>
    <dbReference type="NCBI Taxonomy" id="2201181"/>
    <lineage>
        <taxon>Bacteria</taxon>
        <taxon>Pseudomonadati</taxon>
        <taxon>Bacteroidota</taxon>
        <taxon>Flavobacteriia</taxon>
        <taxon>Flavobacteriales</taxon>
        <taxon>Flavobacteriaceae</taxon>
        <taxon>Flavobacterium</taxon>
    </lineage>
</organism>
<gene>
    <name evidence="1" type="ORF">DI487_14700</name>
</gene>
<evidence type="ECO:0000313" key="1">
    <source>
        <dbReference type="EMBL" id="AWM14976.1"/>
    </source>
</evidence>
<protein>
    <submittedName>
        <fullName evidence="1">Uncharacterized protein</fullName>
    </submittedName>
</protein>
<dbReference type="KEGG" id="fse:DI487_14700"/>
<dbReference type="RefSeq" id="WP_109570314.1">
    <property type="nucleotide sequence ID" value="NZ_CP029463.1"/>
</dbReference>
<dbReference type="AlphaFoldDB" id="A0A2U8QYI4"/>
<reference evidence="1 2" key="1">
    <citation type="submission" date="2018-05" db="EMBL/GenBank/DDBJ databases">
        <title>Flavobacterium sp. MEBiC07310.</title>
        <authorList>
            <person name="Baek K."/>
        </authorList>
    </citation>
    <scope>NUCLEOTIDE SEQUENCE [LARGE SCALE GENOMIC DNA]</scope>
    <source>
        <strain evidence="1 2">MEBiC07310</strain>
    </source>
</reference>
<sequence>MKIETKQILLEFDEVGSFETPTDFDYNDLIFQIENLKLELEAIFNSEFKIDDQIQDASFICDLIIPNKLLIELVANYQHSIRFSNFGKLVTINGIENINSDNLETLRKLLKNHKFLFIEPNEIDADYDGKFDSFKTIYGERASTWFERYFDYL</sequence>
<accession>A0A2U8QYI4</accession>
<keyword evidence="2" id="KW-1185">Reference proteome</keyword>
<dbReference type="EMBL" id="CP029463">
    <property type="protein sequence ID" value="AWM14976.1"/>
    <property type="molecule type" value="Genomic_DNA"/>
</dbReference>
<dbReference type="OrthoDB" id="6199080at2"/>
<evidence type="ECO:0000313" key="2">
    <source>
        <dbReference type="Proteomes" id="UP000245429"/>
    </source>
</evidence>